<organism evidence="5 6">
    <name type="scientific">Populus alba x Populus x berolinensis</name>
    <dbReference type="NCBI Taxonomy" id="444605"/>
    <lineage>
        <taxon>Eukaryota</taxon>
        <taxon>Viridiplantae</taxon>
        <taxon>Streptophyta</taxon>
        <taxon>Embryophyta</taxon>
        <taxon>Tracheophyta</taxon>
        <taxon>Spermatophyta</taxon>
        <taxon>Magnoliopsida</taxon>
        <taxon>eudicotyledons</taxon>
        <taxon>Gunneridae</taxon>
        <taxon>Pentapetalae</taxon>
        <taxon>rosids</taxon>
        <taxon>fabids</taxon>
        <taxon>Malpighiales</taxon>
        <taxon>Salicaceae</taxon>
        <taxon>Saliceae</taxon>
        <taxon>Populus</taxon>
    </lineage>
</organism>
<evidence type="ECO:0000313" key="6">
    <source>
        <dbReference type="Proteomes" id="UP001164929"/>
    </source>
</evidence>
<dbReference type="Gene3D" id="1.25.40.10">
    <property type="entry name" value="Tetratricopeptide repeat domain"/>
    <property type="match status" value="2"/>
</dbReference>
<feature type="compositionally biased region" description="Low complexity" evidence="4">
    <location>
        <begin position="71"/>
        <end position="81"/>
    </location>
</feature>
<reference evidence="5 6" key="1">
    <citation type="journal article" date="2023" name="Mol. Ecol. Resour.">
        <title>Chromosome-level genome assembly of a triploid poplar Populus alba 'Berolinensis'.</title>
        <authorList>
            <person name="Chen S."/>
            <person name="Yu Y."/>
            <person name="Wang X."/>
            <person name="Wang S."/>
            <person name="Zhang T."/>
            <person name="Zhou Y."/>
            <person name="He R."/>
            <person name="Meng N."/>
            <person name="Wang Y."/>
            <person name="Liu W."/>
            <person name="Liu Z."/>
            <person name="Liu J."/>
            <person name="Guo Q."/>
            <person name="Huang H."/>
            <person name="Sederoff R.R."/>
            <person name="Wang G."/>
            <person name="Qu G."/>
            <person name="Chen S."/>
        </authorList>
    </citation>
    <scope>NUCLEOTIDE SEQUENCE [LARGE SCALE GENOMIC DNA]</scope>
    <source>
        <strain evidence="5">SC-2020</strain>
    </source>
</reference>
<keyword evidence="6" id="KW-1185">Reference proteome</keyword>
<feature type="repeat" description="PPR" evidence="3">
    <location>
        <begin position="311"/>
        <end position="345"/>
    </location>
</feature>
<proteinExistence type="inferred from homology"/>
<evidence type="ECO:0000256" key="4">
    <source>
        <dbReference type="SAM" id="MobiDB-lite"/>
    </source>
</evidence>
<evidence type="ECO:0000313" key="5">
    <source>
        <dbReference type="EMBL" id="KAJ7001942.1"/>
    </source>
</evidence>
<accession>A0AAD6W7D1</accession>
<dbReference type="AlphaFoldDB" id="A0AAD6W7D1"/>
<dbReference type="NCBIfam" id="TIGR00756">
    <property type="entry name" value="PPR"/>
    <property type="match status" value="3"/>
</dbReference>
<dbReference type="InterPro" id="IPR011990">
    <property type="entry name" value="TPR-like_helical_dom_sf"/>
</dbReference>
<gene>
    <name evidence="5" type="ORF">NC653_012121</name>
</gene>
<feature type="region of interest" description="Disordered" evidence="4">
    <location>
        <begin position="165"/>
        <end position="194"/>
    </location>
</feature>
<comment type="caution">
    <text evidence="5">The sequence shown here is derived from an EMBL/GenBank/DDBJ whole genome shotgun (WGS) entry which is preliminary data.</text>
</comment>
<name>A0AAD6W7D1_9ROSI</name>
<feature type="compositionally biased region" description="Polar residues" evidence="4">
    <location>
        <begin position="180"/>
        <end position="194"/>
    </location>
</feature>
<dbReference type="PANTHER" id="PTHR47941">
    <property type="entry name" value="PENTATRICOPEPTIDE REPEAT-CONTAINING PROTEIN 3, MITOCHONDRIAL"/>
    <property type="match status" value="1"/>
</dbReference>
<keyword evidence="2" id="KW-0677">Repeat</keyword>
<dbReference type="Proteomes" id="UP001164929">
    <property type="component" value="Chromosome 4"/>
</dbReference>
<dbReference type="PROSITE" id="PS51375">
    <property type="entry name" value="PPR"/>
    <property type="match status" value="4"/>
</dbReference>
<protein>
    <submittedName>
        <fullName evidence="5">Pentatricopeptide repeat-containing protein</fullName>
    </submittedName>
</protein>
<dbReference type="Pfam" id="PF01535">
    <property type="entry name" value="PPR"/>
    <property type="match status" value="2"/>
</dbReference>
<feature type="repeat" description="PPR" evidence="3">
    <location>
        <begin position="276"/>
        <end position="310"/>
    </location>
</feature>
<sequence>MASSSSSQFRVLKLHSHSHISLSQILRRFSSSIKGSTAGAGFDFDDEKERRLQNQTPPDPIPNRPLRGERPNLSSNHSSSNRGGGGPNLNSDHSSSNRGGRGPNFNKNTNRPARPQPSHPPSTTSPFNLQPQTQTHDFNRISDDAFLDKFKLHPEHNNNVNKDAAAADTKAAAPPPPKNEQGSSASTSEPSQDAEQIFNKMKETGLIPNAVAMLDGLCKDGLVQEALKLFGTMREKGTIPEVVIYTAVVDGFCKAHKLDDAKRIFRKMQSNGITPNAFSYAVLIQGLSKCNLFDDAIDFCFEMLELGHSPNVTTFVGLIDGLCREKGVEEARTVIGTLRQKGFHVHDKAVRDFLDKNKPLSSSPVVLPIYTGWISSLQISTPIISNTYTKSINQEEEKQERPSSYLARDNDMISVLMCSHRSRLEPVENIEYCCSRRRSQQRRLLVACRFEKVQKKDVSCSICLVDLEKEDMRSRSNQTGAGNGNLHAGTNVMHAYIHT</sequence>
<feature type="repeat" description="PPR" evidence="3">
    <location>
        <begin position="206"/>
        <end position="240"/>
    </location>
</feature>
<feature type="repeat" description="PPR" evidence="3">
    <location>
        <begin position="241"/>
        <end position="275"/>
    </location>
</feature>
<feature type="region of interest" description="Disordered" evidence="4">
    <location>
        <begin position="39"/>
        <end position="133"/>
    </location>
</feature>
<evidence type="ECO:0000256" key="2">
    <source>
        <dbReference type="ARBA" id="ARBA00022737"/>
    </source>
</evidence>
<evidence type="ECO:0000256" key="1">
    <source>
        <dbReference type="ARBA" id="ARBA00007626"/>
    </source>
</evidence>
<dbReference type="Pfam" id="PF13041">
    <property type="entry name" value="PPR_2"/>
    <property type="match status" value="1"/>
</dbReference>
<dbReference type="EMBL" id="JAQIZT010000004">
    <property type="protein sequence ID" value="KAJ7001942.1"/>
    <property type="molecule type" value="Genomic_DNA"/>
</dbReference>
<comment type="similarity">
    <text evidence="1">Belongs to the PPR family. P subfamily.</text>
</comment>
<evidence type="ECO:0000256" key="3">
    <source>
        <dbReference type="PROSITE-ProRule" id="PRU00708"/>
    </source>
</evidence>
<dbReference type="InterPro" id="IPR002885">
    <property type="entry name" value="PPR_rpt"/>
</dbReference>